<evidence type="ECO:0000313" key="3">
    <source>
        <dbReference type="Proteomes" id="UP001187192"/>
    </source>
</evidence>
<dbReference type="Proteomes" id="UP001187192">
    <property type="component" value="Unassembled WGS sequence"/>
</dbReference>
<dbReference type="AlphaFoldDB" id="A0AA88EIH6"/>
<gene>
    <name evidence="2" type="ORF">TIFTF001_056411</name>
</gene>
<keyword evidence="1" id="KW-1133">Transmembrane helix</keyword>
<reference evidence="2" key="1">
    <citation type="submission" date="2023-07" db="EMBL/GenBank/DDBJ databases">
        <title>draft genome sequence of fig (Ficus carica).</title>
        <authorList>
            <person name="Takahashi T."/>
            <person name="Nishimura K."/>
        </authorList>
    </citation>
    <scope>NUCLEOTIDE SEQUENCE</scope>
</reference>
<name>A0AA88EIH6_FICCA</name>
<comment type="caution">
    <text evidence="2">The sequence shown here is derived from an EMBL/GenBank/DDBJ whole genome shotgun (WGS) entry which is preliminary data.</text>
</comment>
<keyword evidence="1" id="KW-0812">Transmembrane</keyword>
<feature type="transmembrane region" description="Helical" evidence="1">
    <location>
        <begin position="41"/>
        <end position="58"/>
    </location>
</feature>
<keyword evidence="3" id="KW-1185">Reference proteome</keyword>
<keyword evidence="1" id="KW-0472">Membrane</keyword>
<evidence type="ECO:0000313" key="2">
    <source>
        <dbReference type="EMBL" id="GMN75360.1"/>
    </source>
</evidence>
<evidence type="ECO:0000256" key="1">
    <source>
        <dbReference type="SAM" id="Phobius"/>
    </source>
</evidence>
<proteinExistence type="predicted"/>
<accession>A0AA88EIH6</accession>
<dbReference type="EMBL" id="BTGU01020684">
    <property type="protein sequence ID" value="GMN75360.1"/>
    <property type="molecule type" value="Genomic_DNA"/>
</dbReference>
<feature type="transmembrane region" description="Helical" evidence="1">
    <location>
        <begin position="7"/>
        <end position="29"/>
    </location>
</feature>
<feature type="transmembrane region" description="Helical" evidence="1">
    <location>
        <begin position="78"/>
        <end position="102"/>
    </location>
</feature>
<sequence>MCCEIHVLPFCLIFLPLFYSLPPSLLVTVSAGDFITVAEPFTISMNANSLSSFALSLLSQRRQRNLHDDGDEKRPSGFSIAITVSAAKISLFLSLAGAILWWTTSGGEDSWVDGERQLSGFLRGLVCGFSSPRSFSICSDERRAWAASGGEQ</sequence>
<organism evidence="2 3">
    <name type="scientific">Ficus carica</name>
    <name type="common">Common fig</name>
    <dbReference type="NCBI Taxonomy" id="3494"/>
    <lineage>
        <taxon>Eukaryota</taxon>
        <taxon>Viridiplantae</taxon>
        <taxon>Streptophyta</taxon>
        <taxon>Embryophyta</taxon>
        <taxon>Tracheophyta</taxon>
        <taxon>Spermatophyta</taxon>
        <taxon>Magnoliopsida</taxon>
        <taxon>eudicotyledons</taxon>
        <taxon>Gunneridae</taxon>
        <taxon>Pentapetalae</taxon>
        <taxon>rosids</taxon>
        <taxon>fabids</taxon>
        <taxon>Rosales</taxon>
        <taxon>Moraceae</taxon>
        <taxon>Ficeae</taxon>
        <taxon>Ficus</taxon>
    </lineage>
</organism>
<protein>
    <submittedName>
        <fullName evidence="2">Uncharacterized protein</fullName>
    </submittedName>
</protein>